<accession>A0A1E7LCV7</accession>
<dbReference type="AlphaFoldDB" id="A0A1E7LCV7"/>
<comment type="caution">
    <text evidence="1">The sequence shown here is derived from an EMBL/GenBank/DDBJ whole genome shotgun (WGS) entry which is preliminary data.</text>
</comment>
<keyword evidence="2" id="KW-1185">Reference proteome</keyword>
<reference evidence="1 2" key="1">
    <citation type="journal article" date="2016" name="Front. Microbiol.">
        <title>Comparative Genomics Analysis of Streptomyces Species Reveals Their Adaptation to the Marine Environment and Their Diversity at the Genomic Level.</title>
        <authorList>
            <person name="Tian X."/>
            <person name="Zhang Z."/>
            <person name="Yang T."/>
            <person name="Chen M."/>
            <person name="Li J."/>
            <person name="Chen F."/>
            <person name="Yang J."/>
            <person name="Li W."/>
            <person name="Zhang B."/>
            <person name="Zhang Z."/>
            <person name="Wu J."/>
            <person name="Zhang C."/>
            <person name="Long L."/>
            <person name="Xiao J."/>
        </authorList>
    </citation>
    <scope>NUCLEOTIDE SEQUENCE [LARGE SCALE GENOMIC DNA]</scope>
    <source>
        <strain evidence="1 2">SCSIO 10429</strain>
    </source>
</reference>
<dbReference type="Proteomes" id="UP000176005">
    <property type="component" value="Unassembled WGS sequence"/>
</dbReference>
<gene>
    <name evidence="1" type="ORF">AN218_01850</name>
</gene>
<protein>
    <submittedName>
        <fullName evidence="1">Uncharacterized protein</fullName>
    </submittedName>
</protein>
<name>A0A1E7LCV7_9ACTN</name>
<evidence type="ECO:0000313" key="1">
    <source>
        <dbReference type="EMBL" id="OEV13803.1"/>
    </source>
</evidence>
<dbReference type="RefSeq" id="WP_079131728.1">
    <property type="nucleotide sequence ID" value="NZ_LJGW01000039.1"/>
</dbReference>
<sequence>MTHLATLTALTADTIGEDAETAPQVWIMMKGEDHEGGTIKGVYLDAELAVGDFLALARQIDTTFGIDQADRADDGSFHVHGGCDWLSLSPYDVTTRRELPE</sequence>
<proteinExistence type="predicted"/>
<organism evidence="1 2">
    <name type="scientific">Streptomyces nanshensis</name>
    <dbReference type="NCBI Taxonomy" id="518642"/>
    <lineage>
        <taxon>Bacteria</taxon>
        <taxon>Bacillati</taxon>
        <taxon>Actinomycetota</taxon>
        <taxon>Actinomycetes</taxon>
        <taxon>Kitasatosporales</taxon>
        <taxon>Streptomycetaceae</taxon>
        <taxon>Streptomyces</taxon>
    </lineage>
</organism>
<dbReference type="PATRIC" id="fig|518642.10.peg.4020"/>
<evidence type="ECO:0000313" key="2">
    <source>
        <dbReference type="Proteomes" id="UP000176005"/>
    </source>
</evidence>
<dbReference type="EMBL" id="LJGW01000039">
    <property type="protein sequence ID" value="OEV13803.1"/>
    <property type="molecule type" value="Genomic_DNA"/>
</dbReference>